<evidence type="ECO:0000313" key="9">
    <source>
        <dbReference type="EMBL" id="GMS83105.1"/>
    </source>
</evidence>
<dbReference type="PANTHER" id="PTHR43220">
    <property type="match status" value="1"/>
</dbReference>
<sequence length="259" mass="29120">MTQLLVLPAIFGVSSLSLWYMICSAPGWNSEGTGMIEMPKQFNNFTVLASTIKDYKEQHIAYVTLVFVSVYLYKQTFAIPGSFFMNVLAGSIFGMWSGFALVCCLTTAGSTLCYTISELFGREYVLYYFGQKFTYLQQKVHDNSNSLLPFLLFARMFPISPSWLLNIVAPFLKIPLPIFAFSALIGLAPYNFICVQAGDILGDLRSWDDVFSTSTMLKLCSFTLLPLAYGILMRPRTKNIVTDIEKHNINYSPVKAQIV</sequence>
<name>A0AAV5SJK1_9BILA</name>
<evidence type="ECO:0000256" key="1">
    <source>
        <dbReference type="ARBA" id="ARBA00004141"/>
    </source>
</evidence>
<evidence type="ECO:0000259" key="8">
    <source>
        <dbReference type="Pfam" id="PF09335"/>
    </source>
</evidence>
<comment type="caution">
    <text evidence="9">The sequence shown here is derived from an EMBL/GenBank/DDBJ whole genome shotgun (WGS) entry which is preliminary data.</text>
</comment>
<evidence type="ECO:0000256" key="2">
    <source>
        <dbReference type="ARBA" id="ARBA00022692"/>
    </source>
</evidence>
<proteinExistence type="inferred from homology"/>
<feature type="chain" id="PRO_5043719580" description="VTT domain-containing protein" evidence="7">
    <location>
        <begin position="25"/>
        <end position="259"/>
    </location>
</feature>
<feature type="signal peptide" evidence="7">
    <location>
        <begin position="1"/>
        <end position="24"/>
    </location>
</feature>
<dbReference type="AlphaFoldDB" id="A0AAV5SJK1"/>
<comment type="subcellular location">
    <subcellularLocation>
        <location evidence="1">Membrane</location>
        <topology evidence="1">Multi-pass membrane protein</topology>
    </subcellularLocation>
</comment>
<keyword evidence="7" id="KW-0732">Signal</keyword>
<feature type="transmembrane region" description="Helical" evidence="6">
    <location>
        <begin position="60"/>
        <end position="84"/>
    </location>
</feature>
<protein>
    <recommendedName>
        <fullName evidence="8">VTT domain-containing protein</fullName>
    </recommendedName>
</protein>
<evidence type="ECO:0000256" key="7">
    <source>
        <dbReference type="SAM" id="SignalP"/>
    </source>
</evidence>
<accession>A0AAV5SJK1</accession>
<dbReference type="InterPro" id="IPR032816">
    <property type="entry name" value="VTT_dom"/>
</dbReference>
<keyword evidence="4 6" id="KW-0472">Membrane</keyword>
<keyword evidence="3 6" id="KW-1133">Transmembrane helix</keyword>
<dbReference type="GO" id="GO:0016020">
    <property type="term" value="C:membrane"/>
    <property type="evidence" value="ECO:0007669"/>
    <property type="project" value="UniProtKB-SubCell"/>
</dbReference>
<reference evidence="9" key="1">
    <citation type="submission" date="2023-10" db="EMBL/GenBank/DDBJ databases">
        <title>Genome assembly of Pristionchus species.</title>
        <authorList>
            <person name="Yoshida K."/>
            <person name="Sommer R.J."/>
        </authorList>
    </citation>
    <scope>NUCLEOTIDE SEQUENCE</scope>
    <source>
        <strain evidence="9">RS0144</strain>
    </source>
</reference>
<gene>
    <name evidence="9" type="ORF">PENTCL1PPCAC_5280</name>
</gene>
<comment type="similarity">
    <text evidence="5">Belongs to the TMEM41 family.</text>
</comment>
<dbReference type="PANTHER" id="PTHR43220:SF20">
    <property type="entry name" value="TRANSMEMBRANE PROTEIN 41A"/>
    <property type="match status" value="1"/>
</dbReference>
<feature type="transmembrane region" description="Helical" evidence="6">
    <location>
        <begin position="96"/>
        <end position="117"/>
    </location>
</feature>
<feature type="domain" description="VTT" evidence="8">
    <location>
        <begin position="79"/>
        <end position="199"/>
    </location>
</feature>
<dbReference type="Pfam" id="PF09335">
    <property type="entry name" value="VTT_dom"/>
    <property type="match status" value="1"/>
</dbReference>
<keyword evidence="10" id="KW-1185">Reference proteome</keyword>
<evidence type="ECO:0000256" key="3">
    <source>
        <dbReference type="ARBA" id="ARBA00022989"/>
    </source>
</evidence>
<evidence type="ECO:0000256" key="4">
    <source>
        <dbReference type="ARBA" id="ARBA00023136"/>
    </source>
</evidence>
<organism evidence="9 10">
    <name type="scientific">Pristionchus entomophagus</name>
    <dbReference type="NCBI Taxonomy" id="358040"/>
    <lineage>
        <taxon>Eukaryota</taxon>
        <taxon>Metazoa</taxon>
        <taxon>Ecdysozoa</taxon>
        <taxon>Nematoda</taxon>
        <taxon>Chromadorea</taxon>
        <taxon>Rhabditida</taxon>
        <taxon>Rhabditina</taxon>
        <taxon>Diplogasteromorpha</taxon>
        <taxon>Diplogasteroidea</taxon>
        <taxon>Neodiplogasteridae</taxon>
        <taxon>Pristionchus</taxon>
    </lineage>
</organism>
<keyword evidence="2 6" id="KW-0812">Transmembrane</keyword>
<dbReference type="EMBL" id="BTSX01000002">
    <property type="protein sequence ID" value="GMS83105.1"/>
    <property type="molecule type" value="Genomic_DNA"/>
</dbReference>
<dbReference type="Proteomes" id="UP001432027">
    <property type="component" value="Unassembled WGS sequence"/>
</dbReference>
<evidence type="ECO:0000256" key="5">
    <source>
        <dbReference type="ARBA" id="ARBA00025797"/>
    </source>
</evidence>
<feature type="transmembrane region" description="Helical" evidence="6">
    <location>
        <begin position="210"/>
        <end position="232"/>
    </location>
</feature>
<evidence type="ECO:0000256" key="6">
    <source>
        <dbReference type="SAM" id="Phobius"/>
    </source>
</evidence>
<evidence type="ECO:0000313" key="10">
    <source>
        <dbReference type="Proteomes" id="UP001432027"/>
    </source>
</evidence>
<dbReference type="InterPro" id="IPR045014">
    <property type="entry name" value="TM41A/B"/>
</dbReference>